<dbReference type="Proteomes" id="UP000009286">
    <property type="component" value="Chromosome"/>
</dbReference>
<keyword evidence="2" id="KW-1185">Reference proteome</keyword>
<name>G2KLQ2_MICAA</name>
<dbReference type="KEGG" id="mai:MICA_545"/>
<dbReference type="EMBL" id="CP002382">
    <property type="protein sequence ID" value="AEP08882.1"/>
    <property type="molecule type" value="Genomic_DNA"/>
</dbReference>
<organism evidence="1 2">
    <name type="scientific">Micavibrio aeruginosavorus (strain ARL-13)</name>
    <dbReference type="NCBI Taxonomy" id="856793"/>
    <lineage>
        <taxon>Bacteria</taxon>
        <taxon>Pseudomonadati</taxon>
        <taxon>Bdellovibrionota</taxon>
        <taxon>Bdellovibrionia</taxon>
        <taxon>Bdellovibrionales</taxon>
        <taxon>Pseudobdellovibrionaceae</taxon>
        <taxon>Micavibrio</taxon>
    </lineage>
</organism>
<protein>
    <submittedName>
        <fullName evidence="1">Tail fiber domain protein</fullName>
    </submittedName>
</protein>
<reference evidence="1 2" key="1">
    <citation type="journal article" date="2011" name="BMC Genomics">
        <title>Genomic insights into an obligate epibiotic bacterial predator: Micavibrio aeruginosavorus ARL-13.</title>
        <authorList>
            <person name="Wang Z."/>
            <person name="Kadouri D."/>
            <person name="Wu M."/>
        </authorList>
    </citation>
    <scope>NUCLEOTIDE SEQUENCE [LARGE SCALE GENOMIC DNA]</scope>
    <source>
        <strain evidence="1 2">ARL-13</strain>
    </source>
</reference>
<accession>G2KLQ2</accession>
<evidence type="ECO:0000313" key="2">
    <source>
        <dbReference type="Proteomes" id="UP000009286"/>
    </source>
</evidence>
<sequence length="367" mass="38234">MIKYADRVLETSTTTGTGTINLAGPTIGAQSFVSGVGNGAKVAYFIEDGTDWESGIGTVTAGTPDTLSRDAVLESSNSDALVNWGAGTRNVFIGAISHAMVWRDENLVSKEGFSTAGGTANAQTLTLYPAPIGFSDGMLMAWYSAGNITGSATVNPNELGAKTLKWRGSDLTSGAYNTGDLMVGRYSEANNWVEMVNPPRNVFATATQGAKADTALQPLAGQIVKTAIVEYATSAAITATFPLDDTIPQNTEGIEIISTTYTMVNSGNNLRVYFQCQGSHSTATASYAGIFRDSVANAISFGFTSGSAGGFSQTRIPPVIITPGASTIDLKVRIGVSAGTYYINGISTGRMFGGVSKATLVIEEIKI</sequence>
<dbReference type="HOGENOM" id="CLU_754007_0_0_5"/>
<proteinExistence type="predicted"/>
<gene>
    <name evidence="1" type="ordered locus">MICA_545</name>
</gene>
<dbReference type="RefSeq" id="WP_014102105.1">
    <property type="nucleotide sequence ID" value="NC_016026.1"/>
</dbReference>
<evidence type="ECO:0000313" key="1">
    <source>
        <dbReference type="EMBL" id="AEP08882.1"/>
    </source>
</evidence>
<dbReference type="AlphaFoldDB" id="G2KLQ2"/>
<dbReference type="Gene3D" id="2.60.120.1340">
    <property type="match status" value="1"/>
</dbReference>
<dbReference type="STRING" id="856793.MICA_545"/>
<dbReference type="OrthoDB" id="7306598at2"/>